<dbReference type="InterPro" id="IPR043519">
    <property type="entry name" value="NT_sf"/>
</dbReference>
<dbReference type="Gene3D" id="3.30.460.10">
    <property type="entry name" value="Beta Polymerase, domain 2"/>
    <property type="match status" value="1"/>
</dbReference>
<evidence type="ECO:0000259" key="1">
    <source>
        <dbReference type="Pfam" id="PF18765"/>
    </source>
</evidence>
<gene>
    <name evidence="2" type="ORF">B0I24_11454</name>
    <name evidence="3" type="ORF">CWE07_12810</name>
</gene>
<dbReference type="OrthoDB" id="7058480at2"/>
<protein>
    <submittedName>
        <fullName evidence="2">Nucleotidyltransferase-like protein</fullName>
    </submittedName>
</protein>
<feature type="domain" description="Polymerase beta nucleotidyltransferase" evidence="1">
    <location>
        <begin position="24"/>
        <end position="67"/>
    </location>
</feature>
<reference evidence="2 4" key="2">
    <citation type="submission" date="2018-06" db="EMBL/GenBank/DDBJ databases">
        <title>Genomic Encyclopedia of Type Strains, Phase III (KMG-III): the genomes of soil and plant-associated and newly described type strains.</title>
        <authorList>
            <person name="Whitman W."/>
        </authorList>
    </citation>
    <scope>NUCLEOTIDE SEQUENCE [LARGE SCALE GENOMIC DNA]</scope>
    <source>
        <strain evidence="2 4">CGMCC 1.15366</strain>
    </source>
</reference>
<evidence type="ECO:0000313" key="2">
    <source>
        <dbReference type="EMBL" id="RAJ94650.1"/>
    </source>
</evidence>
<keyword evidence="2" id="KW-0808">Transferase</keyword>
<dbReference type="RefSeq" id="WP_111570216.1">
    <property type="nucleotide sequence ID" value="NZ_PIPK01000015.1"/>
</dbReference>
<dbReference type="GO" id="GO:0016740">
    <property type="term" value="F:transferase activity"/>
    <property type="evidence" value="ECO:0007669"/>
    <property type="project" value="UniProtKB-KW"/>
</dbReference>
<evidence type="ECO:0000313" key="4">
    <source>
        <dbReference type="Proteomes" id="UP000249203"/>
    </source>
</evidence>
<comment type="caution">
    <text evidence="2">The sequence shown here is derived from an EMBL/GenBank/DDBJ whole genome shotgun (WGS) entry which is preliminary data.</text>
</comment>
<dbReference type="AlphaFoldDB" id="A0A327WRW8"/>
<accession>A0A327WRW8</accession>
<evidence type="ECO:0000313" key="5">
    <source>
        <dbReference type="Proteomes" id="UP000287865"/>
    </source>
</evidence>
<reference evidence="3 5" key="1">
    <citation type="journal article" date="2018" name="Front. Microbiol.">
        <title>Genome-Based Analysis Reveals the Taxonomy and Diversity of the Family Idiomarinaceae.</title>
        <authorList>
            <person name="Liu Y."/>
            <person name="Lai Q."/>
            <person name="Shao Z."/>
        </authorList>
    </citation>
    <scope>NUCLEOTIDE SEQUENCE [LARGE SCALE GENOMIC DNA]</scope>
    <source>
        <strain evidence="3 5">CF12-14</strain>
    </source>
</reference>
<dbReference type="Pfam" id="PF18765">
    <property type="entry name" value="Polbeta"/>
    <property type="match status" value="1"/>
</dbReference>
<sequence>MANIEIPDEAKQAQAAVEGVLGDSIIGIYLFGSAVVGGLQRDSDVDILVTVSDSPTFEQRKALVSQSMSVSGAIGNLLL</sequence>
<dbReference type="EMBL" id="QLMD01000014">
    <property type="protein sequence ID" value="RAJ94650.1"/>
    <property type="molecule type" value="Genomic_DNA"/>
</dbReference>
<dbReference type="InterPro" id="IPR041633">
    <property type="entry name" value="Polbeta"/>
</dbReference>
<dbReference type="CDD" id="cd05403">
    <property type="entry name" value="NT_KNTase_like"/>
    <property type="match status" value="1"/>
</dbReference>
<keyword evidence="5" id="KW-1185">Reference proteome</keyword>
<dbReference type="Proteomes" id="UP000249203">
    <property type="component" value="Unassembled WGS sequence"/>
</dbReference>
<dbReference type="SUPFAM" id="SSF81301">
    <property type="entry name" value="Nucleotidyltransferase"/>
    <property type="match status" value="1"/>
</dbReference>
<dbReference type="Proteomes" id="UP000287865">
    <property type="component" value="Unassembled WGS sequence"/>
</dbReference>
<proteinExistence type="predicted"/>
<organism evidence="2 4">
    <name type="scientific">Aliidiomarina maris</name>
    <dbReference type="NCBI Taxonomy" id="531312"/>
    <lineage>
        <taxon>Bacteria</taxon>
        <taxon>Pseudomonadati</taxon>
        <taxon>Pseudomonadota</taxon>
        <taxon>Gammaproteobacteria</taxon>
        <taxon>Alteromonadales</taxon>
        <taxon>Idiomarinaceae</taxon>
        <taxon>Aliidiomarina</taxon>
    </lineage>
</organism>
<name>A0A327WRW8_9GAMM</name>
<dbReference type="EMBL" id="PIPK01000015">
    <property type="protein sequence ID" value="RUO19745.1"/>
    <property type="molecule type" value="Genomic_DNA"/>
</dbReference>
<evidence type="ECO:0000313" key="3">
    <source>
        <dbReference type="EMBL" id="RUO19745.1"/>
    </source>
</evidence>